<sequence>MSTDIALEAVNVSKKFGSMTAVDGVSIRFQTGRLHTVLGPNGAGKTTLFNLLTKDYKPDGGEIHLLGEAVTSLKPHEIARRGVGRSYQITSVIREFTFFENVLLAAYRAQRRGRFGIWRAVRQDPKAAAQARELLGSLGLERFNDRKAADVSYGDQRMLELAVTLATQPRVLLLDEPTAGLSQRESERVKDVVNSFKSRYTIVMIEHKMNVVMDISDDVTVMARGRVIASGSPEQISNDAAVKAAYFGL</sequence>
<dbReference type="SMART" id="SM00382">
    <property type="entry name" value="AAA"/>
    <property type="match status" value="1"/>
</dbReference>
<proteinExistence type="predicted"/>
<dbReference type="InterPro" id="IPR051120">
    <property type="entry name" value="ABC_AA/LPS_Transport"/>
</dbReference>
<dbReference type="EMBL" id="JBEPSH010000005">
    <property type="protein sequence ID" value="MET4577428.1"/>
    <property type="molecule type" value="Genomic_DNA"/>
</dbReference>
<dbReference type="GO" id="GO:0005524">
    <property type="term" value="F:ATP binding"/>
    <property type="evidence" value="ECO:0007669"/>
    <property type="project" value="UniProtKB-KW"/>
</dbReference>
<dbReference type="Pfam" id="PF12399">
    <property type="entry name" value="BCA_ABC_TP_C"/>
    <property type="match status" value="1"/>
</dbReference>
<evidence type="ECO:0000313" key="7">
    <source>
        <dbReference type="Proteomes" id="UP001549320"/>
    </source>
</evidence>
<dbReference type="InterPro" id="IPR027417">
    <property type="entry name" value="P-loop_NTPase"/>
</dbReference>
<name>A0ABV2Q975_9BURK</name>
<dbReference type="Proteomes" id="UP001549320">
    <property type="component" value="Unassembled WGS sequence"/>
</dbReference>
<dbReference type="InterPro" id="IPR032823">
    <property type="entry name" value="BCA_ABC_TP_C"/>
</dbReference>
<reference evidence="6 7" key="1">
    <citation type="submission" date="2024-06" db="EMBL/GenBank/DDBJ databases">
        <title>Sorghum-associated microbial communities from plants grown in Nebraska, USA.</title>
        <authorList>
            <person name="Schachtman D."/>
        </authorList>
    </citation>
    <scope>NUCLEOTIDE SEQUENCE [LARGE SCALE GENOMIC DNA]</scope>
    <source>
        <strain evidence="6 7">2709</strain>
    </source>
</reference>
<keyword evidence="4 6" id="KW-0067">ATP-binding</keyword>
<protein>
    <submittedName>
        <fullName evidence="6">Branched-chain amino acid transport system ATP-binding protein</fullName>
    </submittedName>
</protein>
<keyword evidence="3" id="KW-0547">Nucleotide-binding</keyword>
<evidence type="ECO:0000313" key="6">
    <source>
        <dbReference type="EMBL" id="MET4577428.1"/>
    </source>
</evidence>
<dbReference type="InterPro" id="IPR003439">
    <property type="entry name" value="ABC_transporter-like_ATP-bd"/>
</dbReference>
<feature type="domain" description="ABC transporter" evidence="5">
    <location>
        <begin position="7"/>
        <end position="249"/>
    </location>
</feature>
<evidence type="ECO:0000256" key="1">
    <source>
        <dbReference type="ARBA" id="ARBA00022448"/>
    </source>
</evidence>
<organism evidence="6 7">
    <name type="scientific">Ottowia thiooxydans</name>
    <dbReference type="NCBI Taxonomy" id="219182"/>
    <lineage>
        <taxon>Bacteria</taxon>
        <taxon>Pseudomonadati</taxon>
        <taxon>Pseudomonadota</taxon>
        <taxon>Betaproteobacteria</taxon>
        <taxon>Burkholderiales</taxon>
        <taxon>Comamonadaceae</taxon>
        <taxon>Ottowia</taxon>
    </lineage>
</organism>
<evidence type="ECO:0000256" key="2">
    <source>
        <dbReference type="ARBA" id="ARBA00022475"/>
    </source>
</evidence>
<comment type="caution">
    <text evidence="6">The sequence shown here is derived from an EMBL/GenBank/DDBJ whole genome shotgun (WGS) entry which is preliminary data.</text>
</comment>
<dbReference type="Pfam" id="PF00005">
    <property type="entry name" value="ABC_tran"/>
    <property type="match status" value="1"/>
</dbReference>
<dbReference type="PANTHER" id="PTHR45772">
    <property type="entry name" value="CONSERVED COMPONENT OF ABC TRANSPORTER FOR NATURAL AMINO ACIDS-RELATED"/>
    <property type="match status" value="1"/>
</dbReference>
<dbReference type="PANTHER" id="PTHR45772:SF7">
    <property type="entry name" value="AMINO ACID ABC TRANSPORTER ATP-BINDING PROTEIN"/>
    <property type="match status" value="1"/>
</dbReference>
<keyword evidence="7" id="KW-1185">Reference proteome</keyword>
<evidence type="ECO:0000256" key="4">
    <source>
        <dbReference type="ARBA" id="ARBA00022840"/>
    </source>
</evidence>
<dbReference type="CDD" id="cd03219">
    <property type="entry name" value="ABC_Mj1267_LivG_branched"/>
    <property type="match status" value="1"/>
</dbReference>
<keyword evidence="1" id="KW-0813">Transport</keyword>
<dbReference type="PROSITE" id="PS00211">
    <property type="entry name" value="ABC_TRANSPORTER_1"/>
    <property type="match status" value="1"/>
</dbReference>
<evidence type="ECO:0000259" key="5">
    <source>
        <dbReference type="PROSITE" id="PS50893"/>
    </source>
</evidence>
<dbReference type="SUPFAM" id="SSF52540">
    <property type="entry name" value="P-loop containing nucleoside triphosphate hydrolases"/>
    <property type="match status" value="1"/>
</dbReference>
<dbReference type="InterPro" id="IPR017871">
    <property type="entry name" value="ABC_transporter-like_CS"/>
</dbReference>
<keyword evidence="2" id="KW-0472">Membrane</keyword>
<dbReference type="Gene3D" id="3.40.50.300">
    <property type="entry name" value="P-loop containing nucleotide triphosphate hydrolases"/>
    <property type="match status" value="1"/>
</dbReference>
<dbReference type="RefSeq" id="WP_354443817.1">
    <property type="nucleotide sequence ID" value="NZ_JBEPSH010000005.1"/>
</dbReference>
<keyword evidence="2" id="KW-1003">Cell membrane</keyword>
<accession>A0ABV2Q975</accession>
<dbReference type="PROSITE" id="PS50893">
    <property type="entry name" value="ABC_TRANSPORTER_2"/>
    <property type="match status" value="1"/>
</dbReference>
<evidence type="ECO:0000256" key="3">
    <source>
        <dbReference type="ARBA" id="ARBA00022741"/>
    </source>
</evidence>
<dbReference type="InterPro" id="IPR003593">
    <property type="entry name" value="AAA+_ATPase"/>
</dbReference>
<gene>
    <name evidence="6" type="ORF">ABIE13_002539</name>
</gene>